<keyword evidence="7" id="KW-1185">Reference proteome</keyword>
<sequence length="1311" mass="144742">MSSPARSTRSSRASTPADDSSSIVSMALESPGTRMRKLMAAFDEESDDDAGVPVRSTTKSAPTTQSTSATRTINASNDNEDEQSEEEDEPVFKPRGKLAARMGGAAPPIQEESSSEDEDIYQKIRRDLMASKKAPSADKSPVKATQSIEMNRAETPQLSSPRRKLVKRASTPAASTRSESPGLFMSPAPEQRRSIEDTSSHSGDSDSDLPADPSASSRLRDLVNRRRAERLAREQAEREAEEERAATGQAPLSDLFNDEDTRDQATERRLTQSARPTRKASKKALEEMNRETQRIKRNMQLTHQAKVKKRFTPQDFLSAFNRPKTSSGLANVTNAADVTSSSPPPEPFSETGADKDRDTPPSSPPSIDESLKTIPENSVMSTATVEEFDEELPTLQEVLTQPKETVDKGKAPMPRPSTEQKSIAVRKVRVNIPNHSRISKSKEDDDDDDLEIVHDPLAVFNQVPKTQTPEGRTMLMLRHLAQLTGNGDRIRSKKGQKPSISPQQLEYQLRQRAREIANQERAARLAELRAKGIVILTEEEREREQMQIEDMLGKAREEAEKLRKQEKATAKANGEDVAISSDESEDEDYVGSDEEGNAPAEEEDEQEEEDIEFSGSEEEDTADHDMIDAEAGEEDQDEPEEIEEQETLDDDEPQLPKSRRARRKHVIEDDEDEDDSMTQPLSGEGINDELAAAFGFGKTPSAPMGMSQMFAGTMEDTQASDMISQDQDSLEMVRNIPSSAPMPSLPLFEDSQDAVTDSQVDATQTQANEPTQQMNLQFPQPSADSPAVQGMSQFSQIPDPSQDVGFDPNLTPLADHLRAPSSTVETVMLGVPESPIVQRRGRLVRRSEVDQQEDEEDGSSQATVSVEKPSDAFSVMRQAANKPAQPEFDKQKSNAKGMVDEQAEESEDEYRGLGGASDDEDAGSGDEDDKEMIDESDVKVDERQLAAFYAEKSRVQDEAQTSKLYKDLMSGALRRKRGNNAFELDSDEDDQLVERRRRRQREEARKRKLLLQDETLGKLGSNDKKEAFLRAIEDRDEADDVDFLDGLDVDDDAEMVDSQQQPSASQPTASQAGNEEQPNALKRPVDALELSQSSQQEQPLQKKKSVVASSLRRSGLSDTFRKPKSLAEVRDSLSFLIDDPSNEELASEILLSSDEEREVRAVSSEPRAPASARRVPIKDSIIDRLTLKKQASSSLAETADSTLAFTSLSQHSRGSISFKPASLLRKATVNNTSFSETRHPPPALNREGSSGIRNGGSKKSSINYQAREAERQEIVQKAAKRREENVRKIAGLRRKAGGALGALGRVGGGFE</sequence>
<feature type="compositionally biased region" description="Polar residues" evidence="4">
    <location>
        <begin position="1247"/>
        <end position="1264"/>
    </location>
</feature>
<feature type="compositionally biased region" description="Polar residues" evidence="4">
    <location>
        <begin position="715"/>
        <end position="727"/>
    </location>
</feature>
<gene>
    <name evidence="6" type="ORF">QM012_002659</name>
</gene>
<dbReference type="Proteomes" id="UP001341245">
    <property type="component" value="Unassembled WGS sequence"/>
</dbReference>
<dbReference type="InterPro" id="IPR018564">
    <property type="entry name" value="Repl_chkpnt_MRC1_dom"/>
</dbReference>
<keyword evidence="3" id="KW-0539">Nucleus</keyword>
<evidence type="ECO:0000313" key="6">
    <source>
        <dbReference type="EMBL" id="KAK6001328.1"/>
    </source>
</evidence>
<protein>
    <recommendedName>
        <fullName evidence="5">DNA replication checkpoint mediator MRC1 domain-containing protein</fullName>
    </recommendedName>
</protein>
<dbReference type="Pfam" id="PF09444">
    <property type="entry name" value="MRC1"/>
    <property type="match status" value="1"/>
</dbReference>
<feature type="region of interest" description="Disordered" evidence="4">
    <location>
        <begin position="1040"/>
        <end position="1123"/>
    </location>
</feature>
<feature type="region of interest" description="Disordered" evidence="4">
    <location>
        <begin position="559"/>
        <end position="939"/>
    </location>
</feature>
<feature type="compositionally biased region" description="Polar residues" evidence="4">
    <location>
        <begin position="753"/>
        <end position="783"/>
    </location>
</feature>
<keyword evidence="2" id="KW-0597">Phosphoprotein</keyword>
<feature type="compositionally biased region" description="Polar residues" evidence="4">
    <location>
        <begin position="323"/>
        <end position="339"/>
    </location>
</feature>
<feature type="region of interest" description="Disordered" evidence="4">
    <location>
        <begin position="975"/>
        <end position="1007"/>
    </location>
</feature>
<feature type="compositionally biased region" description="Low complexity" evidence="4">
    <location>
        <begin position="1056"/>
        <end position="1072"/>
    </location>
</feature>
<feature type="compositionally biased region" description="Acidic residues" evidence="4">
    <location>
        <begin position="1040"/>
        <end position="1055"/>
    </location>
</feature>
<feature type="compositionally biased region" description="Low complexity" evidence="4">
    <location>
        <begin position="208"/>
        <end position="217"/>
    </location>
</feature>
<feature type="compositionally biased region" description="Polar residues" evidence="4">
    <location>
        <begin position="790"/>
        <end position="799"/>
    </location>
</feature>
<feature type="compositionally biased region" description="Basic and acidic residues" evidence="4">
    <location>
        <begin position="218"/>
        <end position="245"/>
    </location>
</feature>
<feature type="compositionally biased region" description="Basic and acidic residues" evidence="4">
    <location>
        <begin position="120"/>
        <end position="130"/>
    </location>
</feature>
<dbReference type="EMBL" id="JASGXD010000014">
    <property type="protein sequence ID" value="KAK6001328.1"/>
    <property type="molecule type" value="Genomic_DNA"/>
</dbReference>
<evidence type="ECO:0000313" key="7">
    <source>
        <dbReference type="Proteomes" id="UP001341245"/>
    </source>
</evidence>
<feature type="compositionally biased region" description="Basic and acidic residues" evidence="4">
    <location>
        <begin position="283"/>
        <end position="294"/>
    </location>
</feature>
<evidence type="ECO:0000256" key="3">
    <source>
        <dbReference type="ARBA" id="ARBA00023242"/>
    </source>
</evidence>
<feature type="compositionally biased region" description="Acidic residues" evidence="4">
    <location>
        <begin position="582"/>
        <end position="653"/>
    </location>
</feature>
<evidence type="ECO:0000259" key="5">
    <source>
        <dbReference type="Pfam" id="PF09444"/>
    </source>
</evidence>
<evidence type="ECO:0000256" key="4">
    <source>
        <dbReference type="SAM" id="MobiDB-lite"/>
    </source>
</evidence>
<feature type="region of interest" description="Disordered" evidence="4">
    <location>
        <begin position="1231"/>
        <end position="1282"/>
    </location>
</feature>
<evidence type="ECO:0000256" key="1">
    <source>
        <dbReference type="ARBA" id="ARBA00004123"/>
    </source>
</evidence>
<comment type="subcellular location">
    <subcellularLocation>
        <location evidence="1">Nucleus</location>
    </subcellularLocation>
</comment>
<dbReference type="PANTHER" id="PTHR14396:SF10">
    <property type="entry name" value="CLASPIN"/>
    <property type="match status" value="1"/>
</dbReference>
<evidence type="ECO:0000256" key="2">
    <source>
        <dbReference type="ARBA" id="ARBA00022553"/>
    </source>
</evidence>
<feature type="compositionally biased region" description="Polar residues" evidence="4">
    <location>
        <begin position="55"/>
        <end position="75"/>
    </location>
</feature>
<feature type="compositionally biased region" description="Basic and acidic residues" evidence="4">
    <location>
        <begin position="559"/>
        <end position="569"/>
    </location>
</feature>
<feature type="compositionally biased region" description="Low complexity" evidence="4">
    <location>
        <begin position="1"/>
        <end position="17"/>
    </location>
</feature>
<reference evidence="6 7" key="1">
    <citation type="submission" date="2023-11" db="EMBL/GenBank/DDBJ databases">
        <title>Draft genome sequence and annotation of the polyextremotolerant black yeast-like fungus Aureobasidium pullulans NRRL 62042.</title>
        <authorList>
            <person name="Dielentheis-Frenken M.R.E."/>
            <person name="Wibberg D."/>
            <person name="Blank L.M."/>
            <person name="Tiso T."/>
        </authorList>
    </citation>
    <scope>NUCLEOTIDE SEQUENCE [LARGE SCALE GENOMIC DNA]</scope>
    <source>
        <strain evidence="6 7">NRRL 62042</strain>
    </source>
</reference>
<feature type="compositionally biased region" description="Polar residues" evidence="4">
    <location>
        <begin position="143"/>
        <end position="160"/>
    </location>
</feature>
<organism evidence="6 7">
    <name type="scientific">Aureobasidium pullulans</name>
    <name type="common">Black yeast</name>
    <name type="synonym">Pullularia pullulans</name>
    <dbReference type="NCBI Taxonomy" id="5580"/>
    <lineage>
        <taxon>Eukaryota</taxon>
        <taxon>Fungi</taxon>
        <taxon>Dikarya</taxon>
        <taxon>Ascomycota</taxon>
        <taxon>Pezizomycotina</taxon>
        <taxon>Dothideomycetes</taxon>
        <taxon>Dothideomycetidae</taxon>
        <taxon>Dothideales</taxon>
        <taxon>Saccotheciaceae</taxon>
        <taxon>Aureobasidium</taxon>
    </lineage>
</organism>
<accession>A0ABR0TA76</accession>
<proteinExistence type="predicted"/>
<dbReference type="PANTHER" id="PTHR14396">
    <property type="entry name" value="CLASPIN"/>
    <property type="match status" value="1"/>
</dbReference>
<feature type="compositionally biased region" description="Basic and acidic residues" evidence="4">
    <location>
        <begin position="190"/>
        <end position="199"/>
    </location>
</feature>
<feature type="compositionally biased region" description="Acidic residues" evidence="4">
    <location>
        <begin position="917"/>
        <end position="935"/>
    </location>
</feature>
<dbReference type="InterPro" id="IPR024146">
    <property type="entry name" value="Claspin"/>
</dbReference>
<comment type="caution">
    <text evidence="6">The sequence shown here is derived from an EMBL/GenBank/DDBJ whole genome shotgun (WGS) entry which is preliminary data.</text>
</comment>
<feature type="domain" description="DNA replication checkpoint mediator MRC1" evidence="5">
    <location>
        <begin position="892"/>
        <end position="1030"/>
    </location>
</feature>
<feature type="compositionally biased region" description="Acidic residues" evidence="4">
    <location>
        <begin position="78"/>
        <end position="89"/>
    </location>
</feature>
<feature type="compositionally biased region" description="Polar residues" evidence="4">
    <location>
        <begin position="375"/>
        <end position="384"/>
    </location>
</feature>
<feature type="compositionally biased region" description="Low complexity" evidence="4">
    <location>
        <begin position="1088"/>
        <end position="1099"/>
    </location>
</feature>
<name>A0ABR0TA76_AURPU</name>
<feature type="region of interest" description="Disordered" evidence="4">
    <location>
        <begin position="1"/>
        <end position="424"/>
    </location>
</feature>